<protein>
    <submittedName>
        <fullName evidence="5">Type I restriction enzyme, S subunit</fullName>
    </submittedName>
</protein>
<dbReference type="AlphaFoldDB" id="A0A1M5EAY3"/>
<dbReference type="OrthoDB" id="667970at2"/>
<proteinExistence type="inferred from homology"/>
<dbReference type="InterPro" id="IPR044946">
    <property type="entry name" value="Restrct_endonuc_typeI_TRD_sf"/>
</dbReference>
<dbReference type="RefSeq" id="WP_073064697.1">
    <property type="nucleotide sequence ID" value="NZ_FQUS01000013.1"/>
</dbReference>
<dbReference type="Proteomes" id="UP000184041">
    <property type="component" value="Unassembled WGS sequence"/>
</dbReference>
<keyword evidence="6" id="KW-1185">Reference proteome</keyword>
<feature type="domain" description="Type I restriction modification DNA specificity" evidence="4">
    <location>
        <begin position="22"/>
        <end position="193"/>
    </location>
</feature>
<keyword evidence="3" id="KW-0238">DNA-binding</keyword>
<gene>
    <name evidence="5" type="ORF">SAMN05443144_1133</name>
</gene>
<keyword evidence="2" id="KW-0680">Restriction system</keyword>
<dbReference type="SUPFAM" id="SSF116734">
    <property type="entry name" value="DNA methylase specificity domain"/>
    <property type="match status" value="2"/>
</dbReference>
<dbReference type="InterPro" id="IPR051212">
    <property type="entry name" value="Type-I_RE_S_subunit"/>
</dbReference>
<evidence type="ECO:0000256" key="1">
    <source>
        <dbReference type="ARBA" id="ARBA00010923"/>
    </source>
</evidence>
<dbReference type="PANTHER" id="PTHR43140:SF1">
    <property type="entry name" value="TYPE I RESTRICTION ENZYME ECOKI SPECIFICITY SUBUNIT"/>
    <property type="match status" value="1"/>
</dbReference>
<organism evidence="5 6">
    <name type="scientific">Fodinibius roseus</name>
    <dbReference type="NCBI Taxonomy" id="1194090"/>
    <lineage>
        <taxon>Bacteria</taxon>
        <taxon>Pseudomonadati</taxon>
        <taxon>Balneolota</taxon>
        <taxon>Balneolia</taxon>
        <taxon>Balneolales</taxon>
        <taxon>Balneolaceae</taxon>
        <taxon>Fodinibius</taxon>
    </lineage>
</organism>
<dbReference type="GO" id="GO:0009307">
    <property type="term" value="P:DNA restriction-modification system"/>
    <property type="evidence" value="ECO:0007669"/>
    <property type="project" value="UniProtKB-KW"/>
</dbReference>
<evidence type="ECO:0000259" key="4">
    <source>
        <dbReference type="Pfam" id="PF01420"/>
    </source>
</evidence>
<sequence length="459" mass="52177">MADISTFAKSKPSGVAWLGDIPKHWEVMRLKFISKVQSSNVDKRSRDDHQDVLLCNYTDVYDNEFIDESIEFMESTASQNEINRFLLEEGDVIITKDSESRDDIAVPALVKNDFNNVLCGYHLAHIRPDSNKLVGEFLFRWLQSQAVNSQFEVAANGVTRFGLTLGSIKDSIIAVPPVPEQKKITSLIDWKTGQIDTLIQKKYQLLDQLEENRQALVTQTVTNGLESGKKSKPSGVAWLGDIPKHWEVMRLKFISKVQSSNVDKRSRDDHQDVLLCNYTDVYDNEFIDESIEFMESTASQNEINRFLLEEGDVIITKDSESRDDIAVPALVKNDFNNVLCGYHLAHIRPDSNKLVGEFLFRWLQSQAVNSQFEVAANGVTRFGLTLGSIKDSIIAVPPVPEQKKIIDFLNKRMEKIDKLEKQVKRGIARMKEYRSTLIDKAVTGDVKVSQDRVKYVNKL</sequence>
<dbReference type="PANTHER" id="PTHR43140">
    <property type="entry name" value="TYPE-1 RESTRICTION ENZYME ECOKI SPECIFICITY PROTEIN"/>
    <property type="match status" value="1"/>
</dbReference>
<dbReference type="STRING" id="1194090.SAMN05443144_1133"/>
<comment type="similarity">
    <text evidence="1">Belongs to the type-I restriction system S methylase family.</text>
</comment>
<dbReference type="Gene3D" id="3.90.220.20">
    <property type="entry name" value="DNA methylase specificity domains"/>
    <property type="match status" value="2"/>
</dbReference>
<evidence type="ECO:0000313" key="5">
    <source>
        <dbReference type="EMBL" id="SHF76355.1"/>
    </source>
</evidence>
<reference evidence="5 6" key="1">
    <citation type="submission" date="2016-11" db="EMBL/GenBank/DDBJ databases">
        <authorList>
            <person name="Jaros S."/>
            <person name="Januszkiewicz K."/>
            <person name="Wedrychowicz H."/>
        </authorList>
    </citation>
    <scope>NUCLEOTIDE SEQUENCE [LARGE SCALE GENOMIC DNA]</scope>
    <source>
        <strain evidence="5 6">DSM 21986</strain>
    </source>
</reference>
<evidence type="ECO:0000256" key="3">
    <source>
        <dbReference type="ARBA" id="ARBA00023125"/>
    </source>
</evidence>
<accession>A0A1M5EAY3</accession>
<dbReference type="GO" id="GO:0003677">
    <property type="term" value="F:DNA binding"/>
    <property type="evidence" value="ECO:0007669"/>
    <property type="project" value="UniProtKB-KW"/>
</dbReference>
<dbReference type="InterPro" id="IPR000055">
    <property type="entry name" value="Restrct_endonuc_typeI_TRD"/>
</dbReference>
<feature type="domain" description="Type I restriction modification DNA specificity" evidence="4">
    <location>
        <begin position="243"/>
        <end position="425"/>
    </location>
</feature>
<dbReference type="EMBL" id="FQUS01000013">
    <property type="protein sequence ID" value="SHF76355.1"/>
    <property type="molecule type" value="Genomic_DNA"/>
</dbReference>
<name>A0A1M5EAY3_9BACT</name>
<evidence type="ECO:0000256" key="2">
    <source>
        <dbReference type="ARBA" id="ARBA00022747"/>
    </source>
</evidence>
<evidence type="ECO:0000313" key="6">
    <source>
        <dbReference type="Proteomes" id="UP000184041"/>
    </source>
</evidence>
<dbReference type="Pfam" id="PF01420">
    <property type="entry name" value="Methylase_S"/>
    <property type="match status" value="2"/>
</dbReference>